<evidence type="ECO:0000256" key="5">
    <source>
        <dbReference type="SAM" id="Phobius"/>
    </source>
</evidence>
<feature type="transmembrane region" description="Helical" evidence="5">
    <location>
        <begin position="217"/>
        <end position="244"/>
    </location>
</feature>
<protein>
    <submittedName>
        <fullName evidence="7">O-antigen ligase family protein</fullName>
    </submittedName>
</protein>
<name>A0A7S8HGK4_9BACI</name>
<feature type="transmembrane region" description="Helical" evidence="5">
    <location>
        <begin position="296"/>
        <end position="314"/>
    </location>
</feature>
<dbReference type="EMBL" id="CP049742">
    <property type="protein sequence ID" value="QPC47646.1"/>
    <property type="molecule type" value="Genomic_DNA"/>
</dbReference>
<proteinExistence type="predicted"/>
<feature type="domain" description="O-antigen ligase-related" evidence="6">
    <location>
        <begin position="176"/>
        <end position="309"/>
    </location>
</feature>
<evidence type="ECO:0000259" key="6">
    <source>
        <dbReference type="Pfam" id="PF04932"/>
    </source>
</evidence>
<feature type="transmembrane region" description="Helical" evidence="5">
    <location>
        <begin position="192"/>
        <end position="210"/>
    </location>
</feature>
<dbReference type="InterPro" id="IPR051533">
    <property type="entry name" value="WaaL-like"/>
</dbReference>
<dbReference type="Proteomes" id="UP000593626">
    <property type="component" value="Chromosome"/>
</dbReference>
<dbReference type="RefSeq" id="WP_239672321.1">
    <property type="nucleotide sequence ID" value="NZ_CP049742.1"/>
</dbReference>
<feature type="transmembrane region" description="Helical" evidence="5">
    <location>
        <begin position="109"/>
        <end position="126"/>
    </location>
</feature>
<reference evidence="7 8" key="1">
    <citation type="submission" date="2019-07" db="EMBL/GenBank/DDBJ databases">
        <title>Genome sequence of 2 isolates from Red Sea Mangroves.</title>
        <authorList>
            <person name="Sefrji F."/>
            <person name="Michoud G."/>
            <person name="Merlino G."/>
            <person name="Daffonchio D."/>
        </authorList>
    </citation>
    <scope>NUCLEOTIDE SEQUENCE [LARGE SCALE GENOMIC DNA]</scope>
    <source>
        <strain evidence="7 8">R1DC41</strain>
    </source>
</reference>
<feature type="transmembrane region" description="Helical" evidence="5">
    <location>
        <begin position="55"/>
        <end position="73"/>
    </location>
</feature>
<feature type="transmembrane region" description="Helical" evidence="5">
    <location>
        <begin position="30"/>
        <end position="50"/>
    </location>
</feature>
<gene>
    <name evidence="7" type="ORF">G8O30_12125</name>
</gene>
<comment type="subcellular location">
    <subcellularLocation>
        <location evidence="1">Membrane</location>
        <topology evidence="1">Multi-pass membrane protein</topology>
    </subcellularLocation>
</comment>
<keyword evidence="2 5" id="KW-0812">Transmembrane</keyword>
<dbReference type="PANTHER" id="PTHR37422">
    <property type="entry name" value="TEICHURONIC ACID BIOSYNTHESIS PROTEIN TUAE"/>
    <property type="match status" value="1"/>
</dbReference>
<evidence type="ECO:0000256" key="1">
    <source>
        <dbReference type="ARBA" id="ARBA00004141"/>
    </source>
</evidence>
<accession>A0A7S8HGK4</accession>
<dbReference type="PANTHER" id="PTHR37422:SF13">
    <property type="entry name" value="LIPOPOLYSACCHARIDE BIOSYNTHESIS PROTEIN PA4999-RELATED"/>
    <property type="match status" value="1"/>
</dbReference>
<evidence type="ECO:0000256" key="2">
    <source>
        <dbReference type="ARBA" id="ARBA00022692"/>
    </source>
</evidence>
<evidence type="ECO:0000313" key="7">
    <source>
        <dbReference type="EMBL" id="QPC47646.1"/>
    </source>
</evidence>
<sequence>MSLSNRWVVFFFILPHLSIIFFNIDTIEPVITVWKLGVILASIVCLFLIYGEITIFNVLLICHVALVLISSILNGTLSIGIFFTIIIFIGFCIYISYCMTNFKELISGLYYLFGFIIILNFITILTNGVSTSSNGVPIYLLGGKNAIVMTALPSIPIAYLYSNYIYKKLKIIPIIVILISMLSIYLSESGTGILVAILATIFLVLPARILPSFNTYLILYFIAFLLIVVFKIQILFGNFITIILDKDLTFTGRTYIWDFVLSTIRDSWLLGYGRGNSIISNYFVTLNETHNGVLEVLMFSGILGALVFLVLFLIIARKLSFYKSHIFSKVLSYSILLYMIIGLTESVFYKVEFWLLLIIASGIGRVIIQIENNAENSEIKISH</sequence>
<evidence type="ECO:0000256" key="4">
    <source>
        <dbReference type="ARBA" id="ARBA00023136"/>
    </source>
</evidence>
<feature type="transmembrane region" description="Helical" evidence="5">
    <location>
        <begin position="79"/>
        <end position="97"/>
    </location>
</feature>
<keyword evidence="4 5" id="KW-0472">Membrane</keyword>
<keyword evidence="3 5" id="KW-1133">Transmembrane helix</keyword>
<feature type="transmembrane region" description="Helical" evidence="5">
    <location>
        <begin position="138"/>
        <end position="162"/>
    </location>
</feature>
<dbReference type="KEGG" id="mcui:G8O30_12125"/>
<dbReference type="Pfam" id="PF04932">
    <property type="entry name" value="Wzy_C"/>
    <property type="match status" value="1"/>
</dbReference>
<organism evidence="7 8">
    <name type="scientific">Mangrovibacillus cuniculi</name>
    <dbReference type="NCBI Taxonomy" id="2593652"/>
    <lineage>
        <taxon>Bacteria</taxon>
        <taxon>Bacillati</taxon>
        <taxon>Bacillota</taxon>
        <taxon>Bacilli</taxon>
        <taxon>Bacillales</taxon>
        <taxon>Bacillaceae</taxon>
        <taxon>Mangrovibacillus</taxon>
    </lineage>
</organism>
<keyword evidence="8" id="KW-1185">Reference proteome</keyword>
<dbReference type="InterPro" id="IPR007016">
    <property type="entry name" value="O-antigen_ligase-rel_domated"/>
</dbReference>
<evidence type="ECO:0000313" key="8">
    <source>
        <dbReference type="Proteomes" id="UP000593626"/>
    </source>
</evidence>
<dbReference type="GO" id="GO:0016874">
    <property type="term" value="F:ligase activity"/>
    <property type="evidence" value="ECO:0007669"/>
    <property type="project" value="UniProtKB-KW"/>
</dbReference>
<feature type="transmembrane region" description="Helical" evidence="5">
    <location>
        <begin position="7"/>
        <end position="24"/>
    </location>
</feature>
<feature type="transmembrane region" description="Helical" evidence="5">
    <location>
        <begin position="326"/>
        <end position="347"/>
    </location>
</feature>
<dbReference type="AlphaFoldDB" id="A0A7S8HGK4"/>
<dbReference type="GO" id="GO:0016020">
    <property type="term" value="C:membrane"/>
    <property type="evidence" value="ECO:0007669"/>
    <property type="project" value="UniProtKB-SubCell"/>
</dbReference>
<keyword evidence="7" id="KW-0436">Ligase</keyword>
<evidence type="ECO:0000256" key="3">
    <source>
        <dbReference type="ARBA" id="ARBA00022989"/>
    </source>
</evidence>